<comment type="caution">
    <text evidence="2">The sequence shown here is derived from an EMBL/GenBank/DDBJ whole genome shotgun (WGS) entry which is preliminary data.</text>
</comment>
<protein>
    <submittedName>
        <fullName evidence="2">Isochorismatase family protein</fullName>
    </submittedName>
</protein>
<dbReference type="Pfam" id="PF00857">
    <property type="entry name" value="Isochorismatase"/>
    <property type="match status" value="1"/>
</dbReference>
<gene>
    <name evidence="2" type="ORF">GO986_15570</name>
</gene>
<reference evidence="2 3" key="1">
    <citation type="submission" date="2019-12" db="EMBL/GenBank/DDBJ databases">
        <title>Deinococcus sp. HMF7620 Genome sequencing and assembly.</title>
        <authorList>
            <person name="Kang H."/>
            <person name="Kim H."/>
            <person name="Joh K."/>
        </authorList>
    </citation>
    <scope>NUCLEOTIDE SEQUENCE [LARGE SCALE GENOMIC DNA]</scope>
    <source>
        <strain evidence="2 3">HMF7620</strain>
    </source>
</reference>
<proteinExistence type="predicted"/>
<dbReference type="RefSeq" id="WP_157460228.1">
    <property type="nucleotide sequence ID" value="NZ_WQLB01000024.1"/>
</dbReference>
<dbReference type="Gene3D" id="3.40.50.850">
    <property type="entry name" value="Isochorismatase-like"/>
    <property type="match status" value="1"/>
</dbReference>
<organism evidence="2 3">
    <name type="scientific">Deinococcus arboris</name>
    <dbReference type="NCBI Taxonomy" id="2682977"/>
    <lineage>
        <taxon>Bacteria</taxon>
        <taxon>Thermotogati</taxon>
        <taxon>Deinococcota</taxon>
        <taxon>Deinococci</taxon>
        <taxon>Deinococcales</taxon>
        <taxon>Deinococcaceae</taxon>
        <taxon>Deinococcus</taxon>
    </lineage>
</organism>
<evidence type="ECO:0000259" key="1">
    <source>
        <dbReference type="Pfam" id="PF00857"/>
    </source>
</evidence>
<dbReference type="AlphaFoldDB" id="A0A7C9I0F6"/>
<evidence type="ECO:0000313" key="2">
    <source>
        <dbReference type="EMBL" id="MVN88168.1"/>
    </source>
</evidence>
<keyword evidence="3" id="KW-1185">Reference proteome</keyword>
<sequence length="138" mass="15140">MSLTPNALLLLNAQRHDLDDRPDERQLARDWAHLVDEARAQGWLIAYVQWDGPEEEGTWATFSKAWTLHPDFRAEQGDVLVRASLPDAFTGSDLGAQLHARAVQTLHLLALPGTLEQTATAASAAEQGFTVLTLELSA</sequence>
<accession>A0A7C9I0F6</accession>
<dbReference type="Proteomes" id="UP000483286">
    <property type="component" value="Unassembled WGS sequence"/>
</dbReference>
<feature type="domain" description="Isochorismatase-like" evidence="1">
    <location>
        <begin position="7"/>
        <end position="132"/>
    </location>
</feature>
<dbReference type="InterPro" id="IPR036380">
    <property type="entry name" value="Isochorismatase-like_sf"/>
</dbReference>
<name>A0A7C9I0F6_9DEIO</name>
<dbReference type="InterPro" id="IPR000868">
    <property type="entry name" value="Isochorismatase-like_dom"/>
</dbReference>
<dbReference type="SUPFAM" id="SSF52499">
    <property type="entry name" value="Isochorismatase-like hydrolases"/>
    <property type="match status" value="1"/>
</dbReference>
<evidence type="ECO:0000313" key="3">
    <source>
        <dbReference type="Proteomes" id="UP000483286"/>
    </source>
</evidence>
<dbReference type="EMBL" id="WQLB01000024">
    <property type="protein sequence ID" value="MVN88168.1"/>
    <property type="molecule type" value="Genomic_DNA"/>
</dbReference>